<dbReference type="PROSITE" id="PS50188">
    <property type="entry name" value="B302_SPRY"/>
    <property type="match status" value="1"/>
</dbReference>
<dbReference type="InterPro" id="IPR056884">
    <property type="entry name" value="NPHP3-like_N"/>
</dbReference>
<dbReference type="InterPro" id="IPR013320">
    <property type="entry name" value="ConA-like_dom_sf"/>
</dbReference>
<dbReference type="PANTHER" id="PTHR24198:SF165">
    <property type="entry name" value="ANKYRIN REPEAT-CONTAINING PROTEIN-RELATED"/>
    <property type="match status" value="1"/>
</dbReference>
<dbReference type="SMART" id="SM00449">
    <property type="entry name" value="SPRY"/>
    <property type="match status" value="1"/>
</dbReference>
<dbReference type="CDD" id="cd12885">
    <property type="entry name" value="SPRY_RanBP_like"/>
    <property type="match status" value="1"/>
</dbReference>
<dbReference type="SUPFAM" id="SSF48403">
    <property type="entry name" value="Ankyrin repeat"/>
    <property type="match status" value="2"/>
</dbReference>
<dbReference type="InterPro" id="IPR027417">
    <property type="entry name" value="P-loop_NTPase"/>
</dbReference>
<dbReference type="InterPro" id="IPR001870">
    <property type="entry name" value="B30.2/SPRY"/>
</dbReference>
<dbReference type="InterPro" id="IPR044736">
    <property type="entry name" value="Gid1/RanBPM/SPLA_SPRY"/>
</dbReference>
<feature type="region of interest" description="Disordered" evidence="4">
    <location>
        <begin position="346"/>
        <end position="369"/>
    </location>
</feature>
<keyword evidence="2 3" id="KW-0040">ANK repeat</keyword>
<dbReference type="InterPro" id="IPR043136">
    <property type="entry name" value="B30.2/SPRY_sf"/>
</dbReference>
<accession>A0AAV9WVK5</accession>
<reference evidence="6 7" key="1">
    <citation type="submission" date="2019-10" db="EMBL/GenBank/DDBJ databases">
        <authorList>
            <person name="Palmer J.M."/>
        </authorList>
    </citation>
    <scope>NUCLEOTIDE SEQUENCE [LARGE SCALE GENOMIC DNA]</scope>
    <source>
        <strain evidence="6 7">TWF694</strain>
    </source>
</reference>
<dbReference type="Pfam" id="PF00023">
    <property type="entry name" value="Ank"/>
    <property type="match status" value="1"/>
</dbReference>
<keyword evidence="1" id="KW-0677">Repeat</keyword>
<dbReference type="Gene3D" id="2.60.120.920">
    <property type="match status" value="1"/>
</dbReference>
<dbReference type="SUPFAM" id="SSF49899">
    <property type="entry name" value="Concanavalin A-like lectins/glucanases"/>
    <property type="match status" value="1"/>
</dbReference>
<dbReference type="InterPro" id="IPR003877">
    <property type="entry name" value="SPRY_dom"/>
</dbReference>
<dbReference type="Gene3D" id="3.40.50.300">
    <property type="entry name" value="P-loop containing nucleotide triphosphate hydrolases"/>
    <property type="match status" value="1"/>
</dbReference>
<feature type="region of interest" description="Disordered" evidence="4">
    <location>
        <begin position="710"/>
        <end position="730"/>
    </location>
</feature>
<organism evidence="6 7">
    <name type="scientific">Orbilia ellipsospora</name>
    <dbReference type="NCBI Taxonomy" id="2528407"/>
    <lineage>
        <taxon>Eukaryota</taxon>
        <taxon>Fungi</taxon>
        <taxon>Dikarya</taxon>
        <taxon>Ascomycota</taxon>
        <taxon>Pezizomycotina</taxon>
        <taxon>Orbiliomycetes</taxon>
        <taxon>Orbiliales</taxon>
        <taxon>Orbiliaceae</taxon>
        <taxon>Orbilia</taxon>
    </lineage>
</organism>
<feature type="repeat" description="ANK" evidence="3">
    <location>
        <begin position="1316"/>
        <end position="1348"/>
    </location>
</feature>
<dbReference type="PROSITE" id="PS50088">
    <property type="entry name" value="ANK_REPEAT"/>
    <property type="match status" value="3"/>
</dbReference>
<dbReference type="PANTHER" id="PTHR24198">
    <property type="entry name" value="ANKYRIN REPEAT AND PROTEIN KINASE DOMAIN-CONTAINING PROTEIN"/>
    <property type="match status" value="1"/>
</dbReference>
<feature type="compositionally biased region" description="Polar residues" evidence="4">
    <location>
        <begin position="346"/>
        <end position="356"/>
    </location>
</feature>
<dbReference type="Pfam" id="PF00622">
    <property type="entry name" value="SPRY"/>
    <property type="match status" value="1"/>
</dbReference>
<evidence type="ECO:0000259" key="5">
    <source>
        <dbReference type="PROSITE" id="PS50188"/>
    </source>
</evidence>
<dbReference type="InterPro" id="IPR036770">
    <property type="entry name" value="Ankyrin_rpt-contain_sf"/>
</dbReference>
<name>A0AAV9WVK5_9PEZI</name>
<dbReference type="Pfam" id="PF24883">
    <property type="entry name" value="NPHP3_N"/>
    <property type="match status" value="1"/>
</dbReference>
<dbReference type="SMART" id="SM00248">
    <property type="entry name" value="ANK"/>
    <property type="match status" value="9"/>
</dbReference>
<comment type="caution">
    <text evidence="6">The sequence shown here is derived from an EMBL/GenBank/DDBJ whole genome shotgun (WGS) entry which is preliminary data.</text>
</comment>
<proteinExistence type="predicted"/>
<evidence type="ECO:0000256" key="2">
    <source>
        <dbReference type="ARBA" id="ARBA00023043"/>
    </source>
</evidence>
<keyword evidence="7" id="KW-1185">Reference proteome</keyword>
<feature type="domain" description="B30.2/SPRY" evidence="5">
    <location>
        <begin position="1454"/>
        <end position="1654"/>
    </location>
</feature>
<protein>
    <recommendedName>
        <fullName evidence="5">B30.2/SPRY domain-containing protein</fullName>
    </recommendedName>
</protein>
<dbReference type="Proteomes" id="UP001365542">
    <property type="component" value="Unassembled WGS sequence"/>
</dbReference>
<feature type="repeat" description="ANK" evidence="3">
    <location>
        <begin position="1079"/>
        <end position="1112"/>
    </location>
</feature>
<evidence type="ECO:0000313" key="6">
    <source>
        <dbReference type="EMBL" id="KAK6526508.1"/>
    </source>
</evidence>
<gene>
    <name evidence="6" type="ORF">TWF694_005091</name>
</gene>
<evidence type="ECO:0000256" key="4">
    <source>
        <dbReference type="SAM" id="MobiDB-lite"/>
    </source>
</evidence>
<evidence type="ECO:0000256" key="3">
    <source>
        <dbReference type="PROSITE-ProRule" id="PRU00023"/>
    </source>
</evidence>
<evidence type="ECO:0000256" key="1">
    <source>
        <dbReference type="ARBA" id="ARBA00022737"/>
    </source>
</evidence>
<feature type="repeat" description="ANK" evidence="3">
    <location>
        <begin position="1156"/>
        <end position="1188"/>
    </location>
</feature>
<dbReference type="Gene3D" id="1.25.40.20">
    <property type="entry name" value="Ankyrin repeat-containing domain"/>
    <property type="match status" value="3"/>
</dbReference>
<dbReference type="Pfam" id="PF12796">
    <property type="entry name" value="Ank_2"/>
    <property type="match status" value="1"/>
</dbReference>
<dbReference type="EMBL" id="JAVHJO010000016">
    <property type="protein sequence ID" value="KAK6526508.1"/>
    <property type="molecule type" value="Genomic_DNA"/>
</dbReference>
<dbReference type="SUPFAM" id="SSF52540">
    <property type="entry name" value="P-loop containing nucleoside triphosphate hydrolases"/>
    <property type="match status" value="1"/>
</dbReference>
<sequence>MGVDDSTNASSGTINKMNTNEAVASPCWARGKKMFLQALLDSKRPPSKIEIEEFMKDNAHLDNTVEDCKKLQNSADAAYSGGRAGKFIGKLLDTLLIVKEVADPFLEFAPESISLAWFAISSMIEIGAADRENCEIIFGACNNITAILLTCRLYENRYHGKQAGSIESREIGSAEVEAKIMGSIPDIIATILDFSWHVRISFKKNRFVRALRDAFSPKLQEKITAIEAGYANLRTIANDAFQERIMDMVDDLRQSLKQDKAELQAIFFPALDDIRSKLEDISAIKASMDMSKLRERFQIQRASLRPSNVHLQMFQSTFDPVSRFEDHICQWIFADSVYRRWETKNGSLQDKPSCRQTDTDKQLNGEDTSQDELPNIFYIQARPGFGKSVALASVVRRISKNCPNSILCYFFFKQGDDATQSTLSALTSLAAQLFDDRNLETEEEINSLMTALEQASGESMGTTDDILSCAILKDAIRSFSKVIKKQIYLVIDALDECVDYESEELVSFLSSVSSDGCLKVVLSSRENEDLEKYFHKDPTSDEQGQLKSHEKLEETGSFCILSKKAIILNITEECNSSDMEIFLNSSLERIMSHRSAGGSFASPKYQAIQKKETIRIAKSIKEKSNGMFTYAAMVAANLEQPSKFTLAQKLKNLPDGMNDLYRQRLESLSLAEKKLVAEALRYTVWGFNKFTTIEIAEHYKKIYDVSTEELEVETTSEGPESPDAQNTETYDAMTDPEIIETIYHLTRCGRDFFKFTNNQKDIDVVHKTVRDWVIAEAEKQARRKDANTTAAPDFQLDENGGLRMMVSIPSTTHFVDAGGIDSVELQAQRDAHLDIMTSLLTSLTSPKFARRYFQDTEGAATRVANENGSIETAEALDKSPLTTHHSFPVGAASRKNRSFRYEVTHLTHHLDRIETLWPKEERRGARWTQFWTKLGEFVSLDKPYFRAWATQWGQYSSDNPAEQERCTSSSWKPVHLAAEAGSLILMEFLVTKQGAEVNEPDKYGGIPLVLGIDNHEVTEFLLRNGADSNYIYEGEQAFNRYLEACLTSYINQGEADVSKEVCQLFIAGGADINARSAEGGRSPLDLAVTLGLLEIVEMLMEQPGIDIKATDNADRTALHWALIPHGRDRGIPDGYRKKIVERLLEAGCDPNHQDHLSTGPLQYAVRSHDRACVELLLQNGADPNDDDTNGNTALISSVFGKDIPMKLLHEAPESITRLLLMYDADLERENKMGLSALFCSAEQGFESVFSLLIREYQKRYGSQDLSYALKAYATGKRTLLHAAASNAMDSLAIIKQMCRLWTSEQLQDMIHQPCGNGAKVAYYAAGSGNLDTLKYLVELGAELSTQTDVTNIFELTIENWTRATRRMKSCSKEHTQRQKDLEDICLFLLETSPELLKTDRQSDFLAAAILRDSDRLLSKFKDCGIDIEAIDEHGWSAFEHAYSSRSLDKARKLPIFSEWQNCPNQKPRETNVPSKLELSDIPCLFILSDDGLTLETVTAEEIPQVLEIQVASNCPVAAHKPVFYWEITLLESFPEHFYIGYNGDTAITCSPPGLMALAETYGLCGTGLAHSNIYANSEHDQAATPKIFAPSGTSKFANGDTIGSGYSLETGVIFYTINGRYLGAVFEDVRGRLWPAIGSYSPCKGTVNFGAEPFMFEEMNS</sequence>
<dbReference type="InterPro" id="IPR002110">
    <property type="entry name" value="Ankyrin_rpt"/>
</dbReference>
<evidence type="ECO:0000313" key="7">
    <source>
        <dbReference type="Proteomes" id="UP001365542"/>
    </source>
</evidence>